<reference evidence="10" key="1">
    <citation type="journal article" date="2020" name="Stud. Mycol.">
        <title>101 Dothideomycetes genomes: a test case for predicting lifestyles and emergence of pathogens.</title>
        <authorList>
            <person name="Haridas S."/>
            <person name="Albert R."/>
            <person name="Binder M."/>
            <person name="Bloem J."/>
            <person name="Labutti K."/>
            <person name="Salamov A."/>
            <person name="Andreopoulos B."/>
            <person name="Baker S."/>
            <person name="Barry K."/>
            <person name="Bills G."/>
            <person name="Bluhm B."/>
            <person name="Cannon C."/>
            <person name="Castanera R."/>
            <person name="Culley D."/>
            <person name="Daum C."/>
            <person name="Ezra D."/>
            <person name="Gonzalez J."/>
            <person name="Henrissat B."/>
            <person name="Kuo A."/>
            <person name="Liang C."/>
            <person name="Lipzen A."/>
            <person name="Lutzoni F."/>
            <person name="Magnuson J."/>
            <person name="Mondo S."/>
            <person name="Nolan M."/>
            <person name="Ohm R."/>
            <person name="Pangilinan J."/>
            <person name="Park H.-J."/>
            <person name="Ramirez L."/>
            <person name="Alfaro M."/>
            <person name="Sun H."/>
            <person name="Tritt A."/>
            <person name="Yoshinaga Y."/>
            <person name="Zwiers L.-H."/>
            <person name="Turgeon B."/>
            <person name="Goodwin S."/>
            <person name="Spatafora J."/>
            <person name="Crous P."/>
            <person name="Grigoriev I."/>
        </authorList>
    </citation>
    <scope>NUCLEOTIDE SEQUENCE</scope>
    <source>
        <strain evidence="10">CBS 116435</strain>
    </source>
</reference>
<keyword evidence="5" id="KW-0067">ATP-binding</keyword>
<feature type="region of interest" description="Disordered" evidence="8">
    <location>
        <begin position="1"/>
        <end position="126"/>
    </location>
</feature>
<dbReference type="GO" id="GO:0005524">
    <property type="term" value="F:ATP binding"/>
    <property type="evidence" value="ECO:0007669"/>
    <property type="project" value="UniProtKB-KW"/>
</dbReference>
<gene>
    <name evidence="10" type="ORF">K431DRAFT_298720</name>
</gene>
<keyword evidence="4" id="KW-0227">DNA damage</keyword>
<dbReference type="InterPro" id="IPR027417">
    <property type="entry name" value="P-loop_NTPase"/>
</dbReference>
<evidence type="ECO:0000313" key="11">
    <source>
        <dbReference type="Proteomes" id="UP000799441"/>
    </source>
</evidence>
<evidence type="ECO:0000259" key="9">
    <source>
        <dbReference type="Pfam" id="PF25812"/>
    </source>
</evidence>
<feature type="compositionally biased region" description="Polar residues" evidence="8">
    <location>
        <begin position="91"/>
        <end position="109"/>
    </location>
</feature>
<feature type="region of interest" description="Disordered" evidence="8">
    <location>
        <begin position="788"/>
        <end position="839"/>
    </location>
</feature>
<dbReference type="GO" id="GO:0003689">
    <property type="term" value="F:DNA clamp loader activity"/>
    <property type="evidence" value="ECO:0007669"/>
    <property type="project" value="TreeGrafter"/>
</dbReference>
<dbReference type="GO" id="GO:0003682">
    <property type="term" value="F:chromatin binding"/>
    <property type="evidence" value="ECO:0007669"/>
    <property type="project" value="TreeGrafter"/>
</dbReference>
<protein>
    <recommendedName>
        <fullName evidence="9">Checkpoint protein RAD24-like helical bundle domain-containing protein</fullName>
    </recommendedName>
</protein>
<evidence type="ECO:0000256" key="8">
    <source>
        <dbReference type="SAM" id="MobiDB-lite"/>
    </source>
</evidence>
<dbReference type="Pfam" id="PF25812">
    <property type="entry name" value="RAD24_helical"/>
    <property type="match status" value="1"/>
</dbReference>
<dbReference type="PANTHER" id="PTHR12172:SF0">
    <property type="entry name" value="CELL CYCLE CHECKPOINT PROTEIN RAD17"/>
    <property type="match status" value="1"/>
</dbReference>
<feature type="region of interest" description="Disordered" evidence="8">
    <location>
        <begin position="717"/>
        <end position="736"/>
    </location>
</feature>
<comment type="similarity">
    <text evidence="2">Belongs to the rad17/RAD24 family.</text>
</comment>
<evidence type="ECO:0000313" key="10">
    <source>
        <dbReference type="EMBL" id="KAF2716360.1"/>
    </source>
</evidence>
<organism evidence="10 11">
    <name type="scientific">Polychaeton citri CBS 116435</name>
    <dbReference type="NCBI Taxonomy" id="1314669"/>
    <lineage>
        <taxon>Eukaryota</taxon>
        <taxon>Fungi</taxon>
        <taxon>Dikarya</taxon>
        <taxon>Ascomycota</taxon>
        <taxon>Pezizomycotina</taxon>
        <taxon>Dothideomycetes</taxon>
        <taxon>Dothideomycetidae</taxon>
        <taxon>Capnodiales</taxon>
        <taxon>Capnodiaceae</taxon>
        <taxon>Polychaeton</taxon>
    </lineage>
</organism>
<comment type="caution">
    <text evidence="10">The sequence shown here is derived from an EMBL/GenBank/DDBJ whole genome shotgun (WGS) entry which is preliminary data.</text>
</comment>
<evidence type="ECO:0000256" key="5">
    <source>
        <dbReference type="ARBA" id="ARBA00022840"/>
    </source>
</evidence>
<proteinExistence type="inferred from homology"/>
<keyword evidence="3" id="KW-0547">Nucleotide-binding</keyword>
<evidence type="ECO:0000256" key="2">
    <source>
        <dbReference type="ARBA" id="ARBA00006168"/>
    </source>
</evidence>
<comment type="subcellular location">
    <subcellularLocation>
        <location evidence="1">Nucleus</location>
    </subcellularLocation>
</comment>
<evidence type="ECO:0000256" key="6">
    <source>
        <dbReference type="ARBA" id="ARBA00023242"/>
    </source>
</evidence>
<evidence type="ECO:0000256" key="3">
    <source>
        <dbReference type="ARBA" id="ARBA00022741"/>
    </source>
</evidence>
<dbReference type="InterPro" id="IPR004582">
    <property type="entry name" value="Checkpoint_prot_Rad17_Rad24"/>
</dbReference>
<dbReference type="InterPro" id="IPR057927">
    <property type="entry name" value="RAD24-like_helical"/>
</dbReference>
<accession>A0A9P4PYX4</accession>
<name>A0A9P4PYX4_9PEZI</name>
<dbReference type="AlphaFoldDB" id="A0A9P4PYX4"/>
<evidence type="ECO:0000256" key="1">
    <source>
        <dbReference type="ARBA" id="ARBA00004123"/>
    </source>
</evidence>
<dbReference type="PANTHER" id="PTHR12172">
    <property type="entry name" value="CELL CYCLE CHECKPOINT PROTEIN RAD17"/>
    <property type="match status" value="1"/>
</dbReference>
<evidence type="ECO:0000256" key="4">
    <source>
        <dbReference type="ARBA" id="ARBA00022763"/>
    </source>
</evidence>
<dbReference type="OrthoDB" id="10265971at2759"/>
<feature type="compositionally biased region" description="Basic residues" evidence="8">
    <location>
        <begin position="1"/>
        <end position="11"/>
    </location>
</feature>
<feature type="compositionally biased region" description="Basic and acidic residues" evidence="8">
    <location>
        <begin position="799"/>
        <end position="813"/>
    </location>
</feature>
<dbReference type="SUPFAM" id="SSF52540">
    <property type="entry name" value="P-loop containing nucleoside triphosphate hydrolases"/>
    <property type="match status" value="1"/>
</dbReference>
<keyword evidence="7" id="KW-0131">Cell cycle</keyword>
<sequence length="857" mass="93192">MGHPRASRRRVTVGSSDDDSPVKQIAQEAQDGSKQDEPPISALGKLKSVKKAGQNKAADESPNKQRKTSLKSTAGKSIAKSKSKNIDAHASKQSSKPIFSFFNAATQRQRSSEPSASPEKPPTPHSQELEAIHDFSDDDAPGKIEVSQGSSTALALRKRKVQDSLGSDVTGSVPPSASQKFLKADDGRRALSLTVQNEDKRPWTEQFAPTDLSELAVHKRKVLDVRQWLDMSLQGRRQKVLILKGTAGTGKTTTVSLLAKDMDLDVIEWRNPSSSAFSSDGTLSDSSAFEDFVGRAGKATGLLLSSDASGTLSSEDYAQQHDNSARRRQILLVEEFPNTFSAASTALQSFRTTIMQYLASPPVHDASPTLIILVLSETLLSTTTASADSFTAHRLLGPEILSHPFVDTIEFNAVAPTILTKALESLIVKEARRSGRRRTPGPQVLRHVSQSGDIRSAISALEFLCLRGDEGETWSGKVTFTKPKRTKAEPPPTRAEEEMLRLISNRESTLGIFHSVGKVVYNKRLNAVPDTPQPPSHLPQHRRLKQPETDVDILLDDIGTDVSTFIAALHENYVLSCASPASDTTLDSICSCIDNLSDADLLSLDRFSAGTRSFSGSASDSLRQDELAFHVAAEGLLFNLPDPVRRAVPPTGRAADAYRMFYPSSARVWRKREEIMGIVDLISRKAQSGILVNWEITPSHTAKSGASGVESWAKARAVGEQHTDRPSEERDEETTGFVSASKAELLMDRLPFLADIVQSGAKSPIAAPILEQIKTVVNVSTLQPGYSGEDGVLEDADESAEHFTDQWATDRPDAGSPKKQKRGKGSLKQETEGEGLRIPVESQVERLVLEEDDIVDD</sequence>
<feature type="compositionally biased region" description="Basic and acidic residues" evidence="8">
    <location>
        <begin position="717"/>
        <end position="728"/>
    </location>
</feature>
<dbReference type="GO" id="GO:0006281">
    <property type="term" value="P:DNA repair"/>
    <property type="evidence" value="ECO:0007669"/>
    <property type="project" value="InterPro"/>
</dbReference>
<dbReference type="EMBL" id="MU003879">
    <property type="protein sequence ID" value="KAF2716360.1"/>
    <property type="molecule type" value="Genomic_DNA"/>
</dbReference>
<dbReference type="GO" id="GO:0000077">
    <property type="term" value="P:DNA damage checkpoint signaling"/>
    <property type="evidence" value="ECO:0007669"/>
    <property type="project" value="TreeGrafter"/>
</dbReference>
<dbReference type="GO" id="GO:0005634">
    <property type="term" value="C:nucleus"/>
    <property type="evidence" value="ECO:0007669"/>
    <property type="project" value="UniProtKB-SubCell"/>
</dbReference>
<dbReference type="Pfam" id="PF03215">
    <property type="entry name" value="Rad17"/>
    <property type="match status" value="1"/>
</dbReference>
<dbReference type="GO" id="GO:0033314">
    <property type="term" value="P:mitotic DNA replication checkpoint signaling"/>
    <property type="evidence" value="ECO:0007669"/>
    <property type="project" value="TreeGrafter"/>
</dbReference>
<keyword evidence="11" id="KW-1185">Reference proteome</keyword>
<dbReference type="Gene3D" id="3.40.50.300">
    <property type="entry name" value="P-loop containing nucleotide triphosphate hydrolases"/>
    <property type="match status" value="1"/>
</dbReference>
<feature type="domain" description="Checkpoint protein RAD24-like helical bundle" evidence="9">
    <location>
        <begin position="507"/>
        <end position="605"/>
    </location>
</feature>
<dbReference type="Proteomes" id="UP000799441">
    <property type="component" value="Unassembled WGS sequence"/>
</dbReference>
<evidence type="ECO:0000256" key="7">
    <source>
        <dbReference type="ARBA" id="ARBA00023306"/>
    </source>
</evidence>
<keyword evidence="6" id="KW-0539">Nucleus</keyword>